<proteinExistence type="predicted"/>
<reference evidence="2" key="1">
    <citation type="journal article" date="2005" name="Environ. Microbiol.">
        <title>Genetic and functional properties of uncultivated thermophilic crenarchaeotes from a subsurface gold mine as revealed by analysis of genome fragments.</title>
        <authorList>
            <person name="Nunoura T."/>
            <person name="Hirayama H."/>
            <person name="Takami H."/>
            <person name="Oida H."/>
            <person name="Nishi S."/>
            <person name="Shimamura S."/>
            <person name="Suzuki Y."/>
            <person name="Inagaki F."/>
            <person name="Takai K."/>
            <person name="Nealson K.H."/>
            <person name="Horikoshi K."/>
        </authorList>
    </citation>
    <scope>NUCLEOTIDE SEQUENCE</scope>
</reference>
<reference evidence="2" key="2">
    <citation type="journal article" date="2012" name="PLoS ONE">
        <title>A Deeply Branching Thermophilic Bacterium with an Ancient Acetyl-CoA Pathway Dominates a Subsurface Ecosystem.</title>
        <authorList>
            <person name="Takami H."/>
            <person name="Noguchi H."/>
            <person name="Takaki Y."/>
            <person name="Uchiyama I."/>
            <person name="Toyoda A."/>
            <person name="Nishi S."/>
            <person name="Chee G.-J."/>
            <person name="Arai W."/>
            <person name="Nunoura T."/>
            <person name="Itoh T."/>
            <person name="Hattori M."/>
            <person name="Takai K."/>
        </authorList>
    </citation>
    <scope>NUCLEOTIDE SEQUENCE</scope>
</reference>
<dbReference type="AlphaFoldDB" id="H5SB95"/>
<keyword evidence="1" id="KW-0472">Membrane</keyword>
<protein>
    <submittedName>
        <fullName evidence="2">Uncharacterized protein</fullName>
    </submittedName>
</protein>
<feature type="transmembrane region" description="Helical" evidence="1">
    <location>
        <begin position="6"/>
        <end position="26"/>
    </location>
</feature>
<feature type="transmembrane region" description="Helical" evidence="1">
    <location>
        <begin position="64"/>
        <end position="83"/>
    </location>
</feature>
<accession>H5SB95</accession>
<name>H5SB95_9CREN</name>
<evidence type="ECO:0000256" key="1">
    <source>
        <dbReference type="SAM" id="Phobius"/>
    </source>
</evidence>
<gene>
    <name evidence="2" type="ORF">HGMM_F06G04C40</name>
</gene>
<dbReference type="EMBL" id="AP011657">
    <property type="protein sequence ID" value="BAL53431.1"/>
    <property type="molecule type" value="Genomic_DNA"/>
</dbReference>
<keyword evidence="1" id="KW-1133">Transmembrane helix</keyword>
<sequence length="94" mass="10647">MEADIGEIITVAALTSSLMLLLILIYRHANADVPRLASFKTWLAIALVIWVAGELVNLMDWSTALYRTIHTVSMALFPIIIVVKGRKLLMRRRR</sequence>
<feature type="transmembrane region" description="Helical" evidence="1">
    <location>
        <begin position="33"/>
        <end position="52"/>
    </location>
</feature>
<evidence type="ECO:0000313" key="2">
    <source>
        <dbReference type="EMBL" id="BAL53431.1"/>
    </source>
</evidence>
<keyword evidence="1" id="KW-0812">Transmembrane</keyword>
<organism evidence="2">
    <name type="scientific">uncultured crenarchaeote</name>
    <dbReference type="NCBI Taxonomy" id="29281"/>
    <lineage>
        <taxon>Archaea</taxon>
        <taxon>Thermoproteota</taxon>
        <taxon>environmental samples</taxon>
    </lineage>
</organism>